<dbReference type="Gene3D" id="3.40.50.720">
    <property type="entry name" value="NAD(P)-binding Rossmann-like Domain"/>
    <property type="match status" value="1"/>
</dbReference>
<sequence>MNAGLKRLLRPKSIAVIGGGTWCENVIRQSGAFGFEGDIWPVHPGRAKIAGLPTYPDIEALPTAPDAAFIGINRHATIEAVATLSEKGAGGVVCFASGFLEAKAEDSSGANLQAQLLQAAGDMTVIGPNCYGFINALDGALLWPDQQGLQHLQSGVAIITQSSNIAINLTMQRRGLPLAYVVTAGNQAQTGLAEIGMEILRDDRVTALGLHIEGIGDIRALEALADTARMTGKSIVALKVGNSDQARAATVSHTASLAGSAAGASALLRRLGIAQVATLPELTEALKLLHVTGPLPSNHIASLSCSGGEASLMADLAGPCGIVFPALTDICNNALRKALGPMVSLANPLDYHTYIWGDVKAMTTTFGAIMQGDIALGIVVADFPRNDRCDPADWDCVIDAVIAAQKASGKPMAIAASLPENMSERVAIRLIENGIIPLCGLPEALTAARVGAECGQIHPAPPQPVLLPQTPNRYAPLNEAKAKAALAAYGVQVPHACRADSIQDLARALQGLAYPLVLKGEGLAHKSEAGAVVLGLANADQVLNAAKDMPTNSFLVEEMITGCLCELLVGVVLDPAHGYVLTLGAGGVLTELLRDTASLLIPASRADIKSALRGLRIYAQLNGYRGSPAADLPAVIDAVMAIQSYVIDNHGQAIEIEVNPLMCLADDAIAADALIRTGEKT</sequence>
<dbReference type="Gene3D" id="3.40.50.261">
    <property type="entry name" value="Succinyl-CoA synthetase domains"/>
    <property type="match status" value="2"/>
</dbReference>
<dbReference type="SUPFAM" id="SSF51735">
    <property type="entry name" value="NAD(P)-binding Rossmann-fold domains"/>
    <property type="match status" value="1"/>
</dbReference>
<dbReference type="KEGG" id="pamo:BAR1_01810"/>
<proteinExistence type="predicted"/>
<accession>A0A347UD49</accession>
<dbReference type="AlphaFoldDB" id="A0A347UD49"/>
<dbReference type="InterPro" id="IPR003781">
    <property type="entry name" value="CoA-bd"/>
</dbReference>
<name>A0A347UD49_9RHOB</name>
<evidence type="ECO:0000256" key="1">
    <source>
        <dbReference type="ARBA" id="ARBA00022532"/>
    </source>
</evidence>
<dbReference type="Pfam" id="PF13549">
    <property type="entry name" value="ATP-grasp_5"/>
    <property type="match status" value="1"/>
</dbReference>
<dbReference type="GO" id="GO:0006099">
    <property type="term" value="P:tricarboxylic acid cycle"/>
    <property type="evidence" value="ECO:0007669"/>
    <property type="project" value="UniProtKB-KW"/>
</dbReference>
<dbReference type="OrthoDB" id="9807426at2"/>
<dbReference type="EMBL" id="CP032125">
    <property type="protein sequence ID" value="AXX96777.1"/>
    <property type="molecule type" value="Genomic_DNA"/>
</dbReference>
<dbReference type="InterPro" id="IPR016102">
    <property type="entry name" value="Succinyl-CoA_synth-like"/>
</dbReference>
<dbReference type="PANTHER" id="PTHR42793:SF4">
    <property type="entry name" value="BLL6376 PROTEIN"/>
    <property type="match status" value="1"/>
</dbReference>
<organism evidence="4 5">
    <name type="scientific">Profundibacter amoris</name>
    <dbReference type="NCBI Taxonomy" id="2171755"/>
    <lineage>
        <taxon>Bacteria</taxon>
        <taxon>Pseudomonadati</taxon>
        <taxon>Pseudomonadota</taxon>
        <taxon>Alphaproteobacteria</taxon>
        <taxon>Rhodobacterales</taxon>
        <taxon>Paracoccaceae</taxon>
        <taxon>Profundibacter</taxon>
    </lineage>
</organism>
<protein>
    <submittedName>
        <fullName evidence="4">CoA-binding protein</fullName>
    </submittedName>
</protein>
<dbReference type="Gene3D" id="3.30.470.20">
    <property type="entry name" value="ATP-grasp fold, B domain"/>
    <property type="match status" value="1"/>
</dbReference>
<keyword evidence="1" id="KW-0816">Tricarboxylic acid cycle</keyword>
<dbReference type="InterPro" id="IPR013815">
    <property type="entry name" value="ATP_grasp_subdomain_1"/>
</dbReference>
<dbReference type="Gene3D" id="3.30.1490.20">
    <property type="entry name" value="ATP-grasp fold, A domain"/>
    <property type="match status" value="1"/>
</dbReference>
<dbReference type="InterPro" id="IPR011761">
    <property type="entry name" value="ATP-grasp"/>
</dbReference>
<dbReference type="GO" id="GO:0005524">
    <property type="term" value="F:ATP binding"/>
    <property type="evidence" value="ECO:0007669"/>
    <property type="project" value="UniProtKB-UniRule"/>
</dbReference>
<dbReference type="PROSITE" id="PS50975">
    <property type="entry name" value="ATP_GRASP"/>
    <property type="match status" value="1"/>
</dbReference>
<evidence type="ECO:0000256" key="2">
    <source>
        <dbReference type="PROSITE-ProRule" id="PRU00409"/>
    </source>
</evidence>
<dbReference type="Pfam" id="PF13380">
    <property type="entry name" value="CoA_binding_2"/>
    <property type="match status" value="1"/>
</dbReference>
<feature type="domain" description="ATP-grasp" evidence="3">
    <location>
        <begin position="483"/>
        <end position="679"/>
    </location>
</feature>
<dbReference type="Proteomes" id="UP000261704">
    <property type="component" value="Chromosome"/>
</dbReference>
<reference evidence="4 5" key="1">
    <citation type="submission" date="2018-09" db="EMBL/GenBank/DDBJ databases">
        <title>Profundibacter amoris BAR1 gen. nov., sp. nov., a new member of the Roseobacter clade isolated at Lokis Castle Vent Field on the Arctic Mid-Oceanic Ridge.</title>
        <authorList>
            <person name="Le Moine Bauer S."/>
            <person name="Sjoeberg A.G."/>
            <person name="L'Haridon S."/>
            <person name="Stokke R."/>
            <person name="Roalkvam I."/>
            <person name="Steen I.H."/>
            <person name="Dahle H."/>
        </authorList>
    </citation>
    <scope>NUCLEOTIDE SEQUENCE [LARGE SCALE GENOMIC DNA]</scope>
    <source>
        <strain evidence="4 5">BAR1</strain>
    </source>
</reference>
<evidence type="ECO:0000313" key="5">
    <source>
        <dbReference type="Proteomes" id="UP000261704"/>
    </source>
</evidence>
<evidence type="ECO:0000259" key="3">
    <source>
        <dbReference type="PROSITE" id="PS50975"/>
    </source>
</evidence>
<dbReference type="InterPro" id="IPR036291">
    <property type="entry name" value="NAD(P)-bd_dom_sf"/>
</dbReference>
<keyword evidence="5" id="KW-1185">Reference proteome</keyword>
<dbReference type="PANTHER" id="PTHR42793">
    <property type="entry name" value="COA BINDING DOMAIN CONTAINING PROTEIN"/>
    <property type="match status" value="1"/>
</dbReference>
<dbReference type="SUPFAM" id="SSF52210">
    <property type="entry name" value="Succinyl-CoA synthetase domains"/>
    <property type="match status" value="2"/>
</dbReference>
<evidence type="ECO:0000313" key="4">
    <source>
        <dbReference type="EMBL" id="AXX96777.1"/>
    </source>
</evidence>
<dbReference type="GO" id="GO:0046872">
    <property type="term" value="F:metal ion binding"/>
    <property type="evidence" value="ECO:0007669"/>
    <property type="project" value="InterPro"/>
</dbReference>
<dbReference type="SMART" id="SM00881">
    <property type="entry name" value="CoA_binding"/>
    <property type="match status" value="1"/>
</dbReference>
<keyword evidence="2" id="KW-0067">ATP-binding</keyword>
<gene>
    <name evidence="4" type="ORF">BAR1_01810</name>
</gene>
<dbReference type="RefSeq" id="WP_118941435.1">
    <property type="nucleotide sequence ID" value="NZ_CP032125.1"/>
</dbReference>
<dbReference type="SUPFAM" id="SSF56059">
    <property type="entry name" value="Glutathione synthetase ATP-binding domain-like"/>
    <property type="match status" value="1"/>
</dbReference>
<dbReference type="InterPro" id="IPR032875">
    <property type="entry name" value="Succ_CoA_lig_flav_dom"/>
</dbReference>
<keyword evidence="2" id="KW-0547">Nucleotide-binding</keyword>
<dbReference type="Pfam" id="PF13607">
    <property type="entry name" value="Succ_CoA_lig"/>
    <property type="match status" value="1"/>
</dbReference>